<protein>
    <submittedName>
        <fullName evidence="2">Putative acyltransferase</fullName>
    </submittedName>
</protein>
<keyword evidence="2" id="KW-0808">Transferase</keyword>
<reference evidence="2 3" key="1">
    <citation type="submission" date="2017-02" db="EMBL/GenBank/DDBJ databases">
        <title>Complete genome sequences of Mycobacterium kansasii strains isolated from rhesus macaques.</title>
        <authorList>
            <person name="Panda A."/>
            <person name="Nagaraj S."/>
            <person name="Zhao X."/>
            <person name="Tettelin H."/>
            <person name="Detolla L.J."/>
        </authorList>
    </citation>
    <scope>NUCLEOTIDE SEQUENCE [LARGE SCALE GENOMIC DNA]</scope>
    <source>
        <strain evidence="2 3">11-3813</strain>
    </source>
</reference>
<dbReference type="GO" id="GO:0016746">
    <property type="term" value="F:acyltransferase activity"/>
    <property type="evidence" value="ECO:0007669"/>
    <property type="project" value="UniProtKB-KW"/>
</dbReference>
<evidence type="ECO:0000313" key="3">
    <source>
        <dbReference type="Proteomes" id="UP000189229"/>
    </source>
</evidence>
<dbReference type="EMBL" id="MVBM01000003">
    <property type="protein sequence ID" value="OOK75952.1"/>
    <property type="molecule type" value="Genomic_DNA"/>
</dbReference>
<keyword evidence="2" id="KW-0012">Acyltransferase</keyword>
<dbReference type="Proteomes" id="UP000189229">
    <property type="component" value="Unassembled WGS sequence"/>
</dbReference>
<organism evidence="2 3">
    <name type="scientific">Mycobacterium kansasii</name>
    <dbReference type="NCBI Taxonomy" id="1768"/>
    <lineage>
        <taxon>Bacteria</taxon>
        <taxon>Bacillati</taxon>
        <taxon>Actinomycetota</taxon>
        <taxon>Actinomycetes</taxon>
        <taxon>Mycobacteriales</taxon>
        <taxon>Mycobacteriaceae</taxon>
        <taxon>Mycobacterium</taxon>
    </lineage>
</organism>
<feature type="region of interest" description="Disordered" evidence="1">
    <location>
        <begin position="1"/>
        <end position="37"/>
    </location>
</feature>
<name>A0A1V3X9X1_MYCKA</name>
<evidence type="ECO:0000256" key="1">
    <source>
        <dbReference type="SAM" id="MobiDB-lite"/>
    </source>
</evidence>
<gene>
    <name evidence="2" type="ORF">BZL30_3466</name>
</gene>
<feature type="compositionally biased region" description="Basic residues" evidence="1">
    <location>
        <begin position="1"/>
        <end position="10"/>
    </location>
</feature>
<dbReference type="AlphaFoldDB" id="A0A1V3X9X1"/>
<proteinExistence type="predicted"/>
<accession>A0A1V3X9X1</accession>
<evidence type="ECO:0000313" key="2">
    <source>
        <dbReference type="EMBL" id="OOK75952.1"/>
    </source>
</evidence>
<comment type="caution">
    <text evidence="2">The sequence shown here is derived from an EMBL/GenBank/DDBJ whole genome shotgun (WGS) entry which is preliminary data.</text>
</comment>
<sequence length="116" mass="12780">MLRPAGHRRGCPQGRPHAGLPDRRSSPAGGRRTCRGVPEGYKGLGKCFRDRYKLRRFGRGGFVSAAVRAKAPIIPCAVVGSEEIYPMLGDVKPLARLLGLPYFPITPLFPWPDRRA</sequence>